<evidence type="ECO:0000256" key="2">
    <source>
        <dbReference type="ARBA" id="ARBA00022840"/>
    </source>
</evidence>
<dbReference type="GO" id="GO:0005829">
    <property type="term" value="C:cytosol"/>
    <property type="evidence" value="ECO:0007669"/>
    <property type="project" value="TreeGrafter"/>
</dbReference>
<dbReference type="Proteomes" id="UP000681967">
    <property type="component" value="Unassembled WGS sequence"/>
</dbReference>
<dbReference type="PANTHER" id="PTHR24346">
    <property type="entry name" value="MAP/MICROTUBULE AFFINITY-REGULATING KINASE"/>
    <property type="match status" value="1"/>
</dbReference>
<evidence type="ECO:0000313" key="5">
    <source>
        <dbReference type="EMBL" id="CAF4832677.1"/>
    </source>
</evidence>
<feature type="non-terminal residue" evidence="5">
    <location>
        <position position="431"/>
    </location>
</feature>
<dbReference type="GO" id="GO:0035556">
    <property type="term" value="P:intracellular signal transduction"/>
    <property type="evidence" value="ECO:0007669"/>
    <property type="project" value="TreeGrafter"/>
</dbReference>
<evidence type="ECO:0000313" key="6">
    <source>
        <dbReference type="Proteomes" id="UP000681967"/>
    </source>
</evidence>
<evidence type="ECO:0000259" key="4">
    <source>
        <dbReference type="PROSITE" id="PS50011"/>
    </source>
</evidence>
<dbReference type="GO" id="GO:0004674">
    <property type="term" value="F:protein serine/threonine kinase activity"/>
    <property type="evidence" value="ECO:0007669"/>
    <property type="project" value="TreeGrafter"/>
</dbReference>
<name>A0A8S3BSQ9_9BILA</name>
<organism evidence="5 6">
    <name type="scientific">Rotaria magnacalcarata</name>
    <dbReference type="NCBI Taxonomy" id="392030"/>
    <lineage>
        <taxon>Eukaryota</taxon>
        <taxon>Metazoa</taxon>
        <taxon>Spiralia</taxon>
        <taxon>Gnathifera</taxon>
        <taxon>Rotifera</taxon>
        <taxon>Eurotatoria</taxon>
        <taxon>Bdelloidea</taxon>
        <taxon>Philodinida</taxon>
        <taxon>Philodinidae</taxon>
        <taxon>Rotaria</taxon>
    </lineage>
</organism>
<comment type="caution">
    <text evidence="5">The sequence shown here is derived from an EMBL/GenBank/DDBJ whole genome shotgun (WGS) entry which is preliminary data.</text>
</comment>
<reference evidence="5" key="1">
    <citation type="submission" date="2021-02" db="EMBL/GenBank/DDBJ databases">
        <authorList>
            <person name="Nowell W R."/>
        </authorList>
    </citation>
    <scope>NUCLEOTIDE SEQUENCE</scope>
</reference>
<evidence type="ECO:0000256" key="1">
    <source>
        <dbReference type="ARBA" id="ARBA00022741"/>
    </source>
</evidence>
<accession>A0A8S3BSQ9</accession>
<dbReference type="PROSITE" id="PS50011">
    <property type="entry name" value="PROTEIN_KINASE_DOM"/>
    <property type="match status" value="1"/>
</dbReference>
<dbReference type="GO" id="GO:0005634">
    <property type="term" value="C:nucleus"/>
    <property type="evidence" value="ECO:0007669"/>
    <property type="project" value="TreeGrafter"/>
</dbReference>
<keyword evidence="2" id="KW-0067">ATP-binding</keyword>
<dbReference type="InterPro" id="IPR011009">
    <property type="entry name" value="Kinase-like_dom_sf"/>
</dbReference>
<dbReference type="SUPFAM" id="SSF56112">
    <property type="entry name" value="Protein kinase-like (PK-like)"/>
    <property type="match status" value="1"/>
</dbReference>
<dbReference type="Gene3D" id="3.30.200.20">
    <property type="entry name" value="Phosphorylase Kinase, domain 1"/>
    <property type="match status" value="1"/>
</dbReference>
<dbReference type="Pfam" id="PF00069">
    <property type="entry name" value="Pkinase"/>
    <property type="match status" value="1"/>
</dbReference>
<feature type="region of interest" description="Disordered" evidence="3">
    <location>
        <begin position="146"/>
        <end position="172"/>
    </location>
</feature>
<dbReference type="PANTHER" id="PTHR24346:SF51">
    <property type="entry name" value="PAS DOMAIN-CONTAINING SERINE_THREONINE-PROTEIN KINASE"/>
    <property type="match status" value="1"/>
</dbReference>
<sequence length="431" mass="49035">MIDNNQLNENHHIGDFIPTLKDPIKFKQLLTHRTYRTTGLLNSEKKLSIPLMITISKTNEDNIELSLSIMSNVSGLIMLDETFTIRAYNPYFVQCLLGYRSLDLINHHITEILPEFNELNGTQSNNLSISTNNDHEDENLSCQSLAGDDELSKSDGSSNTLNDSSIETTPQSSRVFHSIENKVINEKRLSNQLPIDKRLITGGLASFKTTSTPVTKSSNKSEVTVESDEQTAFLQTIAKHKNGTFISVIYTSHRIDLSDGTYRYSMWLSRDNTDPHLIEMQKLLDHNQSIIAMDDLSVSFSNNSSSLNDNQTFDTKYVITRQRGRGGYGQVYLGHEKSNESNKVVIKFIKKTKVKLHRYVESFEPKKRILYEVAVLKQLKHPNIVEILDAFDTDNYVQMVMPLHGQGIDLYEFVEKGAKIDEPLASYIFRQ</sequence>
<feature type="domain" description="Protein kinase" evidence="4">
    <location>
        <begin position="317"/>
        <end position="431"/>
    </location>
</feature>
<gene>
    <name evidence="5" type="ORF">BYL167_LOCUS49502</name>
</gene>
<proteinExistence type="predicted"/>
<dbReference type="InterPro" id="IPR000719">
    <property type="entry name" value="Prot_kinase_dom"/>
</dbReference>
<dbReference type="AlphaFoldDB" id="A0A8S3BSQ9"/>
<dbReference type="GO" id="GO:0045719">
    <property type="term" value="P:negative regulation of glycogen biosynthetic process"/>
    <property type="evidence" value="ECO:0007669"/>
    <property type="project" value="TreeGrafter"/>
</dbReference>
<dbReference type="EMBL" id="CAJOBH010147467">
    <property type="protein sequence ID" value="CAF4832677.1"/>
    <property type="molecule type" value="Genomic_DNA"/>
</dbReference>
<feature type="compositionally biased region" description="Polar residues" evidence="3">
    <location>
        <begin position="154"/>
        <end position="172"/>
    </location>
</feature>
<protein>
    <recommendedName>
        <fullName evidence="4">Protein kinase domain-containing protein</fullName>
    </recommendedName>
</protein>
<dbReference type="GO" id="GO:0005524">
    <property type="term" value="F:ATP binding"/>
    <property type="evidence" value="ECO:0007669"/>
    <property type="project" value="UniProtKB-KW"/>
</dbReference>
<keyword evidence="1" id="KW-0547">Nucleotide-binding</keyword>
<evidence type="ECO:0000256" key="3">
    <source>
        <dbReference type="SAM" id="MobiDB-lite"/>
    </source>
</evidence>